<proteinExistence type="predicted"/>
<comment type="caution">
    <text evidence="2">The sequence shown here is derived from an EMBL/GenBank/DDBJ whole genome shotgun (WGS) entry which is preliminary data.</text>
</comment>
<evidence type="ECO:0008006" key="4">
    <source>
        <dbReference type="Google" id="ProtNLM"/>
    </source>
</evidence>
<protein>
    <recommendedName>
        <fullName evidence="4">DUF4412 domain-containing protein</fullName>
    </recommendedName>
</protein>
<dbReference type="EMBL" id="JBBBNY010000003">
    <property type="protein sequence ID" value="MEI7036350.1"/>
    <property type="molecule type" value="Genomic_DNA"/>
</dbReference>
<dbReference type="RefSeq" id="WP_336806968.1">
    <property type="nucleotide sequence ID" value="NZ_JBBBNY010000003.1"/>
</dbReference>
<accession>A0ABU8JAM6</accession>
<evidence type="ECO:0000313" key="2">
    <source>
        <dbReference type="EMBL" id="MEI7036350.1"/>
    </source>
</evidence>
<evidence type="ECO:0000313" key="3">
    <source>
        <dbReference type="Proteomes" id="UP001381174"/>
    </source>
</evidence>
<gene>
    <name evidence="2" type="ORF">WAT24_06230</name>
</gene>
<feature type="signal peptide" evidence="1">
    <location>
        <begin position="1"/>
        <end position="31"/>
    </location>
</feature>
<keyword evidence="3" id="KW-1185">Reference proteome</keyword>
<feature type="chain" id="PRO_5046473594" description="DUF4412 domain-containing protein" evidence="1">
    <location>
        <begin position="32"/>
        <end position="306"/>
    </location>
</feature>
<evidence type="ECO:0000256" key="1">
    <source>
        <dbReference type="SAM" id="SignalP"/>
    </source>
</evidence>
<keyword evidence="1" id="KW-0732">Signal</keyword>
<name>A0ABU8JAM6_9GAMM</name>
<sequence>MAPTAPAPTARRSLRLATMAVALLACGSAFAGHADRGGTLNYTIVLHGHAEQGDPHGPHFREGTVDQRIEAHWHLDATGQVSVKTDAGRLMAHANRMQALMGADRGELVAAMQACGDDEACATAAAMRMADRMSPAQRAALAEEGRHPVAGKVVERTQWYYRDGECTVNATVADTDAFKDVDIGEGYATPVSGNGWRRGERHLGCRPALTDSRLVPRLDVDYDGHAYRLRLPMLSIPVTVKDSQGTHASTVEIAPIALDPQPFHGGGFSGRKVIAYRVLDRMPAHAMDLRIPVQADVRWSFQPDAP</sequence>
<organism evidence="2 3">
    <name type="scientific">Fulvimonas yonginensis</name>
    <dbReference type="NCBI Taxonomy" id="1495200"/>
    <lineage>
        <taxon>Bacteria</taxon>
        <taxon>Pseudomonadati</taxon>
        <taxon>Pseudomonadota</taxon>
        <taxon>Gammaproteobacteria</taxon>
        <taxon>Lysobacterales</taxon>
        <taxon>Rhodanobacteraceae</taxon>
        <taxon>Fulvimonas</taxon>
    </lineage>
</organism>
<dbReference type="Proteomes" id="UP001381174">
    <property type="component" value="Unassembled WGS sequence"/>
</dbReference>
<reference evidence="2 3" key="1">
    <citation type="journal article" date="2014" name="Int. J. Syst. Evol. Microbiol.">
        <title>Fulvimonas yonginensis sp. nov., isolated from greenhouse soil, and emended description of the genus Fulvimonas.</title>
        <authorList>
            <person name="Ahn J.H."/>
            <person name="Kim S.J."/>
            <person name="Weon H.Y."/>
            <person name="Hong S.B."/>
            <person name="Seok S.J."/>
            <person name="Kwon S.W."/>
        </authorList>
    </citation>
    <scope>NUCLEOTIDE SEQUENCE [LARGE SCALE GENOMIC DNA]</scope>
    <source>
        <strain evidence="2 3">KACC 16952</strain>
    </source>
</reference>